<dbReference type="Gene3D" id="3.90.226.10">
    <property type="entry name" value="2-enoyl-CoA Hydratase, Chain A, domain 1"/>
    <property type="match status" value="1"/>
</dbReference>
<dbReference type="Proteomes" id="UP000766595">
    <property type="component" value="Unassembled WGS sequence"/>
</dbReference>
<gene>
    <name evidence="2" type="ORF">KL771_14565</name>
</gene>
<accession>A0A947GFK8</accession>
<protein>
    <recommendedName>
        <fullName evidence="4">ATP-dependent Clp protease proteolytic subunit</fullName>
    </recommendedName>
</protein>
<keyword evidence="3" id="KW-1185">Reference proteome</keyword>
<dbReference type="SUPFAM" id="SSF52096">
    <property type="entry name" value="ClpP/crotonase"/>
    <property type="match status" value="1"/>
</dbReference>
<evidence type="ECO:0008006" key="4">
    <source>
        <dbReference type="Google" id="ProtNLM"/>
    </source>
</evidence>
<comment type="caution">
    <text evidence="2">The sequence shown here is derived from an EMBL/GenBank/DDBJ whole genome shotgun (WGS) entry which is preliminary data.</text>
</comment>
<keyword evidence="1" id="KW-0732">Signal</keyword>
<sequence>MAQHRGSPVRRWGASALLPVMLFAAGTAAADDTIPDFRLRVMRGGTELEIAGGLRAGIAERTEKLLAAHPAVTVVHLNSTGGVVKEGLDLFQLFRGRKLDTYVANICFSACTVAFAGGRERYALDAARIGFHEPVNEGGPLAGVGIAKDELRRAYDAAGFNKALVERGLKVPHADLWTPTRDELTAAGVVTGYVDGGRFSASGWGVSVTPATVREEFRKSSPIYSALERSQPVQARELYGRVAKLYGRGATSDELFGMVSLRVHELVQPRFANAPDGPILQFGRAIARQFAELRAKDPGMCWQVMRAGSSPAVTAQLSEEAQRDERDALVAILQSPATGRTLSKSGQARVMIALRRIVEGRITPAQFALLDRAEIALPDRPDYCVAIAAILDGILKLPERDAAGLLRTFLGQNN</sequence>
<reference evidence="2 3" key="1">
    <citation type="submission" date="2021-06" db="EMBL/GenBank/DDBJ databases">
        <authorList>
            <person name="Grouzdev D.S."/>
            <person name="Koziaeva V."/>
        </authorList>
    </citation>
    <scope>NUCLEOTIDE SEQUENCE [LARGE SCALE GENOMIC DNA]</scope>
    <source>
        <strain evidence="2 3">22</strain>
    </source>
</reference>
<proteinExistence type="predicted"/>
<evidence type="ECO:0000313" key="2">
    <source>
        <dbReference type="EMBL" id="MBT9290690.1"/>
    </source>
</evidence>
<evidence type="ECO:0000313" key="3">
    <source>
        <dbReference type="Proteomes" id="UP000766595"/>
    </source>
</evidence>
<dbReference type="EMBL" id="JAHHZF010000006">
    <property type="protein sequence ID" value="MBT9290690.1"/>
    <property type="molecule type" value="Genomic_DNA"/>
</dbReference>
<dbReference type="RefSeq" id="WP_261969272.1">
    <property type="nucleotide sequence ID" value="NZ_JAHHZF010000006.1"/>
</dbReference>
<dbReference type="AlphaFoldDB" id="A0A947GFK8"/>
<name>A0A947GFK8_9HYPH</name>
<evidence type="ECO:0000256" key="1">
    <source>
        <dbReference type="SAM" id="SignalP"/>
    </source>
</evidence>
<dbReference type="InterPro" id="IPR029045">
    <property type="entry name" value="ClpP/crotonase-like_dom_sf"/>
</dbReference>
<feature type="chain" id="PRO_5037807903" description="ATP-dependent Clp protease proteolytic subunit" evidence="1">
    <location>
        <begin position="30"/>
        <end position="414"/>
    </location>
</feature>
<organism evidence="2 3">
    <name type="scientific">Prosthecodimorpha staleyi</name>
    <dbReference type="NCBI Taxonomy" id="2840188"/>
    <lineage>
        <taxon>Bacteria</taxon>
        <taxon>Pseudomonadati</taxon>
        <taxon>Pseudomonadota</taxon>
        <taxon>Alphaproteobacteria</taxon>
        <taxon>Hyphomicrobiales</taxon>
        <taxon>Ancalomicrobiaceae</taxon>
        <taxon>Prosthecodimorpha</taxon>
    </lineage>
</organism>
<feature type="signal peptide" evidence="1">
    <location>
        <begin position="1"/>
        <end position="29"/>
    </location>
</feature>